<evidence type="ECO:0000256" key="3">
    <source>
        <dbReference type="ARBA" id="ARBA00022448"/>
    </source>
</evidence>
<dbReference type="InterPro" id="IPR011992">
    <property type="entry name" value="EF-hand-dom_pair"/>
</dbReference>
<dbReference type="PROSITE" id="PS00018">
    <property type="entry name" value="EF_HAND_1"/>
    <property type="match status" value="1"/>
</dbReference>
<feature type="transmembrane region" description="Helical" evidence="22">
    <location>
        <begin position="782"/>
        <end position="805"/>
    </location>
</feature>
<dbReference type="SUPFAM" id="SSF81665">
    <property type="entry name" value="Calcium ATPase, transmembrane domain M"/>
    <property type="match status" value="1"/>
</dbReference>
<dbReference type="InterPro" id="IPR023298">
    <property type="entry name" value="ATPase_P-typ_TM_dom_sf"/>
</dbReference>
<dbReference type="Gene3D" id="3.40.1110.10">
    <property type="entry name" value="Calcium-transporting ATPase, cytoplasmic domain N"/>
    <property type="match status" value="1"/>
</dbReference>
<dbReference type="GO" id="GO:0005388">
    <property type="term" value="F:P-type calcium transporter activity"/>
    <property type="evidence" value="ECO:0007669"/>
    <property type="project" value="UniProtKB-EC"/>
</dbReference>
<keyword evidence="3 22" id="KW-0813">Transport</keyword>
<keyword evidence="20" id="KW-0505">Motor protein</keyword>
<dbReference type="Gene3D" id="2.70.150.10">
    <property type="entry name" value="Calcium-transporting ATPase, cytoplasmic transduction domain A"/>
    <property type="match status" value="1"/>
</dbReference>
<evidence type="ECO:0000256" key="1">
    <source>
        <dbReference type="ARBA" id="ARBA00004326"/>
    </source>
</evidence>
<dbReference type="Pfam" id="PF00689">
    <property type="entry name" value="Cation_ATPase_C"/>
    <property type="match status" value="1"/>
</dbReference>
<dbReference type="SFLD" id="SFLDG00002">
    <property type="entry name" value="C1.7:_P-type_atpase_like"/>
    <property type="match status" value="1"/>
</dbReference>
<dbReference type="Proteomes" id="UP000663838">
    <property type="component" value="Unassembled WGS sequence"/>
</dbReference>
<evidence type="ECO:0000256" key="12">
    <source>
        <dbReference type="ARBA" id="ARBA00022840"/>
    </source>
</evidence>
<evidence type="ECO:0000256" key="11">
    <source>
        <dbReference type="ARBA" id="ARBA00022837"/>
    </source>
</evidence>
<dbReference type="InterPro" id="IPR018303">
    <property type="entry name" value="ATPase_P-typ_P_site"/>
</dbReference>
<dbReference type="AlphaFoldDB" id="A0A821Q9I9"/>
<dbReference type="Pfam" id="PF13499">
    <property type="entry name" value="EF-hand_7"/>
    <property type="match status" value="1"/>
</dbReference>
<dbReference type="GO" id="GO:0016459">
    <property type="term" value="C:myosin complex"/>
    <property type="evidence" value="ECO:0007669"/>
    <property type="project" value="UniProtKB-KW"/>
</dbReference>
<comment type="caution">
    <text evidence="22">Lacks conserved residue(s) required for the propagation of feature annotation.</text>
</comment>
<dbReference type="PRINTS" id="PR00121">
    <property type="entry name" value="NAKATPASE"/>
</dbReference>
<dbReference type="Pfam" id="PF13405">
    <property type="entry name" value="EF-hand_6"/>
    <property type="match status" value="1"/>
</dbReference>
<feature type="transmembrane region" description="Helical" evidence="22">
    <location>
        <begin position="76"/>
        <end position="94"/>
    </location>
</feature>
<evidence type="ECO:0000256" key="17">
    <source>
        <dbReference type="ARBA" id="ARBA00023065"/>
    </source>
</evidence>
<gene>
    <name evidence="24" type="ORF">TOA249_LOCUS24625</name>
</gene>
<evidence type="ECO:0000256" key="5">
    <source>
        <dbReference type="ARBA" id="ARBA00022568"/>
    </source>
</evidence>
<proteinExistence type="inferred from homology"/>
<keyword evidence="12 22" id="KW-0067">ATP-binding</keyword>
<feature type="domain" description="EF-hand" evidence="23">
    <location>
        <begin position="1050"/>
        <end position="1085"/>
    </location>
</feature>
<evidence type="ECO:0000256" key="7">
    <source>
        <dbReference type="ARBA" id="ARBA00022723"/>
    </source>
</evidence>
<name>A0A821Q9I9_9BILA</name>
<organism evidence="24 25">
    <name type="scientific">Rotaria socialis</name>
    <dbReference type="NCBI Taxonomy" id="392032"/>
    <lineage>
        <taxon>Eukaryota</taxon>
        <taxon>Metazoa</taxon>
        <taxon>Spiralia</taxon>
        <taxon>Gnathifera</taxon>
        <taxon>Rotifera</taxon>
        <taxon>Eurotatoria</taxon>
        <taxon>Bdelloidea</taxon>
        <taxon>Philodinida</taxon>
        <taxon>Philodinidae</taxon>
        <taxon>Rotaria</taxon>
    </lineage>
</organism>
<evidence type="ECO:0000256" key="13">
    <source>
        <dbReference type="ARBA" id="ARBA00022842"/>
    </source>
</evidence>
<dbReference type="InterPro" id="IPR044492">
    <property type="entry name" value="P_typ_ATPase_HD_dom"/>
</dbReference>
<dbReference type="SMART" id="SM00831">
    <property type="entry name" value="Cation_ATPase_N"/>
    <property type="match status" value="1"/>
</dbReference>
<evidence type="ECO:0000313" key="24">
    <source>
        <dbReference type="EMBL" id="CAF4821676.1"/>
    </source>
</evidence>
<dbReference type="FunFam" id="2.70.150.10:FF:000143">
    <property type="entry name" value="Calcium-transporting ATPase"/>
    <property type="match status" value="1"/>
</dbReference>
<dbReference type="InterPro" id="IPR002048">
    <property type="entry name" value="EF_hand_dom"/>
</dbReference>
<dbReference type="Gene3D" id="1.20.1110.10">
    <property type="entry name" value="Calcium-transporting ATPase, transmembrane domain"/>
    <property type="match status" value="1"/>
</dbReference>
<dbReference type="Gene3D" id="3.40.50.1000">
    <property type="entry name" value="HAD superfamily/HAD-like"/>
    <property type="match status" value="1"/>
</dbReference>
<protein>
    <recommendedName>
        <fullName evidence="22">Calcium-transporting ATPase</fullName>
        <ecNumber evidence="22">7.2.2.10</ecNumber>
    </recommendedName>
</protein>
<feature type="transmembrane region" description="Helical" evidence="22">
    <location>
        <begin position="856"/>
        <end position="879"/>
    </location>
</feature>
<dbReference type="GO" id="GO:0005524">
    <property type="term" value="F:ATP binding"/>
    <property type="evidence" value="ECO:0007669"/>
    <property type="project" value="UniProtKB-KW"/>
</dbReference>
<evidence type="ECO:0000256" key="6">
    <source>
        <dbReference type="ARBA" id="ARBA00022692"/>
    </source>
</evidence>
<dbReference type="Pfam" id="PF00690">
    <property type="entry name" value="Cation_ATPase_N"/>
    <property type="match status" value="1"/>
</dbReference>
<keyword evidence="5 22" id="KW-0109">Calcium transport</keyword>
<dbReference type="InterPro" id="IPR023299">
    <property type="entry name" value="ATPase_P-typ_cyto_dom_N"/>
</dbReference>
<comment type="function">
    <text evidence="22">Catalyzes the hydrolysis of ATP coupled with the transport of calcium.</text>
</comment>
<dbReference type="FunFam" id="1.10.238.10:FF:000007">
    <property type="entry name" value="Putative myosin regulatory light chain sqh"/>
    <property type="match status" value="1"/>
</dbReference>
<evidence type="ECO:0000256" key="19">
    <source>
        <dbReference type="ARBA" id="ARBA00023136"/>
    </source>
</evidence>
<dbReference type="SUPFAM" id="SSF56784">
    <property type="entry name" value="HAD-like"/>
    <property type="match status" value="1"/>
</dbReference>
<keyword evidence="6 22" id="KW-0812">Transmembrane</keyword>
<dbReference type="CDD" id="cd02083">
    <property type="entry name" value="P-type_ATPase_SERCA"/>
    <property type="match status" value="1"/>
</dbReference>
<evidence type="ECO:0000256" key="9">
    <source>
        <dbReference type="ARBA" id="ARBA00022741"/>
    </source>
</evidence>
<dbReference type="CDD" id="cd00051">
    <property type="entry name" value="EFh"/>
    <property type="match status" value="2"/>
</dbReference>
<dbReference type="SUPFAM" id="SSF81660">
    <property type="entry name" value="Metal cation-transporting ATPase, ATP-binding domain N"/>
    <property type="match status" value="1"/>
</dbReference>
<dbReference type="PROSITE" id="PS50222">
    <property type="entry name" value="EF_HAND_2"/>
    <property type="match status" value="2"/>
</dbReference>
<evidence type="ECO:0000256" key="2">
    <source>
        <dbReference type="ARBA" id="ARBA00004477"/>
    </source>
</evidence>
<dbReference type="NCBIfam" id="TIGR01494">
    <property type="entry name" value="ATPase_P-type"/>
    <property type="match status" value="3"/>
</dbReference>
<comment type="catalytic activity">
    <reaction evidence="22">
        <text>Ca(2+)(in) + ATP + H2O = Ca(2+)(out) + ADP + phosphate + H(+)</text>
        <dbReference type="Rhea" id="RHEA:18105"/>
        <dbReference type="ChEBI" id="CHEBI:15377"/>
        <dbReference type="ChEBI" id="CHEBI:15378"/>
        <dbReference type="ChEBI" id="CHEBI:29108"/>
        <dbReference type="ChEBI" id="CHEBI:30616"/>
        <dbReference type="ChEBI" id="CHEBI:43474"/>
        <dbReference type="ChEBI" id="CHEBI:456216"/>
        <dbReference type="EC" id="7.2.2.10"/>
    </reaction>
</comment>
<comment type="caution">
    <text evidence="24">The sequence shown here is derived from an EMBL/GenBank/DDBJ whole genome shotgun (WGS) entry which is preliminary data.</text>
</comment>
<dbReference type="SFLD" id="SFLDF00027">
    <property type="entry name" value="p-type_atpase"/>
    <property type="match status" value="1"/>
</dbReference>
<sequence>MHRPSMAHRASISMVVIDYPWTKTKEDVAAFYNVEETKGLSEERVKRDLERYGPNELPAEEGKPLWKLILEQFDDLLVKILLAAACISFVLALFEEHKEEDSLVAAFVEPLVILLILIANATVGVWQERNAESAIEALKEYEPEIAKVVRQNRPGQIQRIKARDLVPGDIVEVAVGDKVPADIRITTIYSTTIRVDQSLLTGESVSVIKHTDPVPDPRVVNQDKKNILFSGTNIAAGKCKGVVIGTGLNTEIGKIRSEMAETEVEKTPLQQKLDEFSEQLSKVISVICVAVWAINIGHFNDPVHGGSWLRGAIYYFKIAVALAVAAIPEGLPAVITTCLALGTRRMAKKNAIVRSLPSVETLGCTSVICSDKTGTLTTNQMSVCRMFIFNKADGHDISVEQYEITGSTYEPKGDVMVNGQKFNCSDRSGLVELAECAALCNDSALDYNETKRIFEKVGEATETALTVLVEKMNVFNTDKSRLSPQEMAMSSNTIIRQKYRKEFTLEFSRDRKSMSSYVVTAGRGASNSQQSAKMFVKGAPESVVDRCTHIRIGTQKVPMTPQIRQEIMKLVHQYGTGRDTLRCLALGCIDNPMKREEMDLDDARKFITYETNITFVGVVGMLDPPRTEVIDAIQRCRDAGIRVIMITGDNKNTAEAICQRIGIFHEHEDTQGKAFSGREFDDLSAEEQSEACRHAKMFARVDPAHKSKIVEYLQSHGEITAMTGDGVNDAPALKKAEIGIAMGSGTAVAKTAADMVLADDNFSSIVAAVEEGRAIYNNMKQFIRYLISSNIGEVVCIFLTAALGLPESLIPVQLLWVNLVTDGLPATALGFNPPDLDIMERPPRNPKESLITPWLFFRYMAIGTYVGAGTVGASCWWYVSHHDGPLLTWTQLKHHFKCRGGGKEWEDIDCDVFDDPHPMTMALSVLVTIEMLNSINSLSENQSLLKMPPWYNKYLLCAIGLSMSLHMMILYVPMFNTVFQICPLTLEEWIAVLKISFPVVLLDELLKFIARHFIDTFSLNYTMASRAKAKPPKKRQQRATSNIFAMFDQSQIQEYKEAFNIIDHDRDGFISGDDLKDMFASLGKVVTDVEVDGMIREAPGDINFTMFLTLFGEKLTGTDPEDVIKNAFMSLDEDGSGKISDERLRELLMTIGDRYTDEEVDELFKEAPIKDGLFDYQEFVKILKYGKKDQD</sequence>
<dbReference type="InterPro" id="IPR008250">
    <property type="entry name" value="ATPase_P-typ_transduc_dom_A_sf"/>
</dbReference>
<dbReference type="InterPro" id="IPR059000">
    <property type="entry name" value="ATPase_P-type_domA"/>
</dbReference>
<evidence type="ECO:0000256" key="14">
    <source>
        <dbReference type="ARBA" id="ARBA00022951"/>
    </source>
</evidence>
<keyword evidence="11 22" id="KW-0106">Calcium</keyword>
<dbReference type="Pfam" id="PF00122">
    <property type="entry name" value="E1-E2_ATPase"/>
    <property type="match status" value="1"/>
</dbReference>
<dbReference type="SUPFAM" id="SSF47473">
    <property type="entry name" value="EF-hand"/>
    <property type="match status" value="1"/>
</dbReference>
<dbReference type="SFLD" id="SFLDS00003">
    <property type="entry name" value="Haloacid_Dehalogenase"/>
    <property type="match status" value="1"/>
</dbReference>
<feature type="transmembrane region" description="Helical" evidence="22">
    <location>
        <begin position="312"/>
        <end position="341"/>
    </location>
</feature>
<dbReference type="InterPro" id="IPR018247">
    <property type="entry name" value="EF_Hand_1_Ca_BS"/>
</dbReference>
<dbReference type="Pfam" id="PF13246">
    <property type="entry name" value="Cation_ATPase"/>
    <property type="match status" value="1"/>
</dbReference>
<evidence type="ECO:0000256" key="10">
    <source>
        <dbReference type="ARBA" id="ARBA00022824"/>
    </source>
</evidence>
<dbReference type="GO" id="GO:0016887">
    <property type="term" value="F:ATP hydrolysis activity"/>
    <property type="evidence" value="ECO:0007669"/>
    <property type="project" value="InterPro"/>
</dbReference>
<keyword evidence="18" id="KW-0518">Myosin</keyword>
<keyword evidence="13" id="KW-0460">Magnesium</keyword>
<dbReference type="InterPro" id="IPR001757">
    <property type="entry name" value="P_typ_ATPase"/>
</dbReference>
<accession>A0A821Q9I9</accession>
<feature type="domain" description="EF-hand" evidence="23">
    <location>
        <begin position="1119"/>
        <end position="1154"/>
    </location>
</feature>
<keyword evidence="19 22" id="KW-0472">Membrane</keyword>
<dbReference type="InterPro" id="IPR004014">
    <property type="entry name" value="ATPase_P-typ_cation-transptr_N"/>
</dbReference>
<dbReference type="InterPro" id="IPR036412">
    <property type="entry name" value="HAD-like_sf"/>
</dbReference>
<reference evidence="24" key="1">
    <citation type="submission" date="2021-02" db="EMBL/GenBank/DDBJ databases">
        <authorList>
            <person name="Nowell W R."/>
        </authorList>
    </citation>
    <scope>NUCLEOTIDE SEQUENCE</scope>
</reference>
<evidence type="ECO:0000256" key="15">
    <source>
        <dbReference type="ARBA" id="ARBA00022967"/>
    </source>
</evidence>
<evidence type="ECO:0000256" key="16">
    <source>
        <dbReference type="ARBA" id="ARBA00022989"/>
    </source>
</evidence>
<keyword evidence="9 22" id="KW-0547">Nucleotide-binding</keyword>
<dbReference type="PRINTS" id="PR00119">
    <property type="entry name" value="CATATPASE"/>
</dbReference>
<evidence type="ECO:0000256" key="20">
    <source>
        <dbReference type="ARBA" id="ARBA00023175"/>
    </source>
</evidence>
<dbReference type="EC" id="7.2.2.10" evidence="22"/>
<dbReference type="SUPFAM" id="SSF81653">
    <property type="entry name" value="Calcium ATPase, transduction domain A"/>
    <property type="match status" value="1"/>
</dbReference>
<comment type="subcellular location">
    <subcellularLocation>
        <location evidence="2">Endoplasmic reticulum membrane</location>
        <topology evidence="2">Multi-pass membrane protein</topology>
    </subcellularLocation>
    <subcellularLocation>
        <location evidence="22">Membrane</location>
        <topology evidence="22">Multi-pass membrane protein</topology>
    </subcellularLocation>
    <subcellularLocation>
        <location evidence="1">Sarcoplasmic reticulum membrane</location>
        <topology evidence="1">Multi-pass membrane protein</topology>
    </subcellularLocation>
</comment>
<feature type="transmembrane region" description="Helical" evidence="22">
    <location>
        <begin position="280"/>
        <end position="300"/>
    </location>
</feature>
<dbReference type="InterPro" id="IPR006068">
    <property type="entry name" value="ATPase_P-typ_cation-transptr_C"/>
</dbReference>
<keyword evidence="7" id="KW-0479">Metal-binding</keyword>
<dbReference type="FunFam" id="3.40.1110.10:FF:000003">
    <property type="entry name" value="Calcium-transporting ATPase"/>
    <property type="match status" value="1"/>
</dbReference>
<dbReference type="Gene3D" id="1.10.238.10">
    <property type="entry name" value="EF-hand"/>
    <property type="match status" value="2"/>
</dbReference>
<comment type="similarity">
    <text evidence="22">Belongs to the cation transport ATPase (P-type) (TC 3.A.3) family.</text>
</comment>
<feature type="transmembrane region" description="Helical" evidence="22">
    <location>
        <begin position="106"/>
        <end position="126"/>
    </location>
</feature>
<dbReference type="Pfam" id="PF08282">
    <property type="entry name" value="Hydrolase_3"/>
    <property type="match status" value="1"/>
</dbReference>
<evidence type="ECO:0000259" key="23">
    <source>
        <dbReference type="PROSITE" id="PS50222"/>
    </source>
</evidence>
<dbReference type="PROSITE" id="PS00154">
    <property type="entry name" value="ATPASE_E1_E2"/>
    <property type="match status" value="1"/>
</dbReference>
<dbReference type="PANTHER" id="PTHR42861">
    <property type="entry name" value="CALCIUM-TRANSPORTING ATPASE"/>
    <property type="match status" value="1"/>
</dbReference>
<keyword evidence="14" id="KW-0703">Sarcoplasmic reticulum</keyword>
<dbReference type="FunFam" id="1.20.1110.10:FF:000065">
    <property type="entry name" value="Sarcoplasmic/endoplasmic reticulum calcium ATPase 1"/>
    <property type="match status" value="2"/>
</dbReference>
<evidence type="ECO:0000256" key="21">
    <source>
        <dbReference type="ARBA" id="ARBA00023179"/>
    </source>
</evidence>
<keyword evidence="17 22" id="KW-0406">Ion transport</keyword>
<evidence type="ECO:0000256" key="8">
    <source>
        <dbReference type="ARBA" id="ARBA00022737"/>
    </source>
</evidence>
<dbReference type="GO" id="GO:0033017">
    <property type="term" value="C:sarcoplasmic reticulum membrane"/>
    <property type="evidence" value="ECO:0007669"/>
    <property type="project" value="UniProtKB-SubCell"/>
</dbReference>
<evidence type="ECO:0000313" key="25">
    <source>
        <dbReference type="Proteomes" id="UP000663838"/>
    </source>
</evidence>
<dbReference type="InterPro" id="IPR005782">
    <property type="entry name" value="P-type_ATPase_IIA"/>
</dbReference>
<keyword evidence="21" id="KW-0514">Muscle protein</keyword>
<keyword evidence="16 22" id="KW-1133">Transmembrane helix</keyword>
<dbReference type="EMBL" id="CAJOBS010002540">
    <property type="protein sequence ID" value="CAF4821676.1"/>
    <property type="molecule type" value="Genomic_DNA"/>
</dbReference>
<keyword evidence="10" id="KW-0256">Endoplasmic reticulum</keyword>
<dbReference type="GO" id="GO:0005509">
    <property type="term" value="F:calcium ion binding"/>
    <property type="evidence" value="ECO:0007669"/>
    <property type="project" value="InterPro"/>
</dbReference>
<dbReference type="SMART" id="SM00054">
    <property type="entry name" value="EFh"/>
    <property type="match status" value="2"/>
</dbReference>
<evidence type="ECO:0000256" key="22">
    <source>
        <dbReference type="RuleBase" id="RU361146"/>
    </source>
</evidence>
<keyword evidence="8" id="KW-0677">Repeat</keyword>
<dbReference type="NCBIfam" id="TIGR01116">
    <property type="entry name" value="ATPase-IIA1_Ca"/>
    <property type="match status" value="1"/>
</dbReference>
<evidence type="ECO:0000256" key="4">
    <source>
        <dbReference type="ARBA" id="ARBA00022553"/>
    </source>
</evidence>
<keyword evidence="4" id="KW-0597">Phosphoprotein</keyword>
<feature type="transmembrane region" description="Helical" evidence="22">
    <location>
        <begin position="954"/>
        <end position="974"/>
    </location>
</feature>
<keyword evidence="15" id="KW-1278">Translocase</keyword>
<dbReference type="FunFam" id="3.40.50.1000:FF:000005">
    <property type="entry name" value="Calcium-transporting ATPase 1"/>
    <property type="match status" value="1"/>
</dbReference>
<dbReference type="InterPro" id="IPR023214">
    <property type="entry name" value="HAD_sf"/>
</dbReference>
<evidence type="ECO:0000256" key="18">
    <source>
        <dbReference type="ARBA" id="ARBA00023123"/>
    </source>
</evidence>